<accession>A0A1I8AV03</accession>
<dbReference type="Proteomes" id="UP000095287">
    <property type="component" value="Unplaced"/>
</dbReference>
<proteinExistence type="predicted"/>
<dbReference type="WBParaSite" id="L893_g9494.t1">
    <property type="protein sequence ID" value="L893_g9494.t1"/>
    <property type="gene ID" value="L893_g9494"/>
</dbReference>
<protein>
    <submittedName>
        <fullName evidence="2">CNGC5-like protein</fullName>
    </submittedName>
</protein>
<sequence length="133" mass="15590">MALLIAYKVCSKKAEWISEHSKEKLKNIHTIDDFIFGPPEAFLNESMVQKALKIYQEFFRGHWMFTAENMKRTRHKCTTNRESTIDKQICKADFISRRSVGRVGRWRCCYSQVPEELHMRCFIVAGIQLGGRS</sequence>
<evidence type="ECO:0000313" key="1">
    <source>
        <dbReference type="Proteomes" id="UP000095287"/>
    </source>
</evidence>
<organism evidence="1 2">
    <name type="scientific">Steinernema glaseri</name>
    <dbReference type="NCBI Taxonomy" id="37863"/>
    <lineage>
        <taxon>Eukaryota</taxon>
        <taxon>Metazoa</taxon>
        <taxon>Ecdysozoa</taxon>
        <taxon>Nematoda</taxon>
        <taxon>Chromadorea</taxon>
        <taxon>Rhabditida</taxon>
        <taxon>Tylenchina</taxon>
        <taxon>Panagrolaimomorpha</taxon>
        <taxon>Strongyloidoidea</taxon>
        <taxon>Steinernematidae</taxon>
        <taxon>Steinernema</taxon>
    </lineage>
</organism>
<keyword evidence="1" id="KW-1185">Reference proteome</keyword>
<name>A0A1I8AV03_9BILA</name>
<dbReference type="AlphaFoldDB" id="A0A1I8AV03"/>
<reference evidence="2" key="1">
    <citation type="submission" date="2016-11" db="UniProtKB">
        <authorList>
            <consortium name="WormBaseParasite"/>
        </authorList>
    </citation>
    <scope>IDENTIFICATION</scope>
</reference>
<evidence type="ECO:0000313" key="2">
    <source>
        <dbReference type="WBParaSite" id="L893_g9494.t1"/>
    </source>
</evidence>